<proteinExistence type="predicted"/>
<organism evidence="1 2">
    <name type="scientific">Rhodocollybia butyracea</name>
    <dbReference type="NCBI Taxonomy" id="206335"/>
    <lineage>
        <taxon>Eukaryota</taxon>
        <taxon>Fungi</taxon>
        <taxon>Dikarya</taxon>
        <taxon>Basidiomycota</taxon>
        <taxon>Agaricomycotina</taxon>
        <taxon>Agaricomycetes</taxon>
        <taxon>Agaricomycetidae</taxon>
        <taxon>Agaricales</taxon>
        <taxon>Marasmiineae</taxon>
        <taxon>Omphalotaceae</taxon>
        <taxon>Rhodocollybia</taxon>
    </lineage>
</organism>
<accession>A0A9P5Q9A0</accession>
<dbReference type="AlphaFoldDB" id="A0A9P5Q9A0"/>
<evidence type="ECO:0000313" key="1">
    <source>
        <dbReference type="EMBL" id="KAF9077210.1"/>
    </source>
</evidence>
<name>A0A9P5Q9A0_9AGAR</name>
<protein>
    <submittedName>
        <fullName evidence="1">Uncharacterized protein</fullName>
    </submittedName>
</protein>
<gene>
    <name evidence="1" type="ORF">BDP27DRAFT_1254190</name>
</gene>
<reference evidence="1" key="1">
    <citation type="submission" date="2020-11" db="EMBL/GenBank/DDBJ databases">
        <authorList>
            <consortium name="DOE Joint Genome Institute"/>
            <person name="Ahrendt S."/>
            <person name="Riley R."/>
            <person name="Andreopoulos W."/>
            <person name="Labutti K."/>
            <person name="Pangilinan J."/>
            <person name="Ruiz-Duenas F.J."/>
            <person name="Barrasa J.M."/>
            <person name="Sanchez-Garcia M."/>
            <person name="Camarero S."/>
            <person name="Miyauchi S."/>
            <person name="Serrano A."/>
            <person name="Linde D."/>
            <person name="Babiker R."/>
            <person name="Drula E."/>
            <person name="Ayuso-Fernandez I."/>
            <person name="Pacheco R."/>
            <person name="Padilla G."/>
            <person name="Ferreira P."/>
            <person name="Barriuso J."/>
            <person name="Kellner H."/>
            <person name="Castanera R."/>
            <person name="Alfaro M."/>
            <person name="Ramirez L."/>
            <person name="Pisabarro A.G."/>
            <person name="Kuo A."/>
            <person name="Tritt A."/>
            <person name="Lipzen A."/>
            <person name="He G."/>
            <person name="Yan M."/>
            <person name="Ng V."/>
            <person name="Cullen D."/>
            <person name="Martin F."/>
            <person name="Rosso M.-N."/>
            <person name="Henrissat B."/>
            <person name="Hibbett D."/>
            <person name="Martinez A.T."/>
            <person name="Grigoriev I.V."/>
        </authorList>
    </citation>
    <scope>NUCLEOTIDE SEQUENCE</scope>
    <source>
        <strain evidence="1">AH 40177</strain>
    </source>
</reference>
<keyword evidence="2" id="KW-1185">Reference proteome</keyword>
<comment type="caution">
    <text evidence="1">The sequence shown here is derived from an EMBL/GenBank/DDBJ whole genome shotgun (WGS) entry which is preliminary data.</text>
</comment>
<dbReference type="Proteomes" id="UP000772434">
    <property type="component" value="Unassembled WGS sequence"/>
</dbReference>
<evidence type="ECO:0000313" key="2">
    <source>
        <dbReference type="Proteomes" id="UP000772434"/>
    </source>
</evidence>
<sequence length="337" mass="37668">MELSPNPYNNLLHPCICNAYNSCLELERCDSWTVYEEDADDFQISPVTKLSPKVVARCLGQTLLNMPSENGRNSLANDINSCNSPGKLASLTLLVIEGMVRLFYNPKGLGQVELQKHSPRPSLTFQAGRITKKAMKDPEARNVKTLVQARDNYRCIISKDVDTQTTIAGLTSWDDEEPSSETYLSHILDPFNIKSIGDSEYSDGPIKGNEKIKEWASAAATIVKAEIALVELHRAHIHRAENSFISSITVHAHFDSLRVALSPVPNAELPHTYRVHTYPPNRHRSYRVPTEIVLVDHSGGQVPMPNPRYFELHSICAKFMHLSGASKVAEKLLRNLE</sequence>
<dbReference type="EMBL" id="JADNRY010000004">
    <property type="protein sequence ID" value="KAF9077210.1"/>
    <property type="molecule type" value="Genomic_DNA"/>
</dbReference>
<dbReference type="OrthoDB" id="2104739at2759"/>